<dbReference type="SUPFAM" id="SSF48173">
    <property type="entry name" value="Cryptochrome/photolyase FAD-binding domain"/>
    <property type="match status" value="1"/>
</dbReference>
<dbReference type="PANTHER" id="PTHR11455:SF9">
    <property type="entry name" value="CRYPTOCHROME CIRCADIAN CLOCK 5 ISOFORM X1"/>
    <property type="match status" value="1"/>
</dbReference>
<dbReference type="InterPro" id="IPR018394">
    <property type="entry name" value="DNA_photolyase_1_CS_C"/>
</dbReference>
<dbReference type="GO" id="GO:0000719">
    <property type="term" value="P:photoreactive repair"/>
    <property type="evidence" value="ECO:0007669"/>
    <property type="project" value="UniProtKB-ARBA"/>
</dbReference>
<dbReference type="InterPro" id="IPR005101">
    <property type="entry name" value="Cryptochr/Photolyase_FAD-bd"/>
</dbReference>
<evidence type="ECO:0000259" key="11">
    <source>
        <dbReference type="PROSITE" id="PS51645"/>
    </source>
</evidence>
<evidence type="ECO:0000256" key="2">
    <source>
        <dbReference type="ARBA" id="ARBA00013149"/>
    </source>
</evidence>
<dbReference type="GO" id="GO:0003677">
    <property type="term" value="F:DNA binding"/>
    <property type="evidence" value="ECO:0007669"/>
    <property type="project" value="TreeGrafter"/>
</dbReference>
<dbReference type="GO" id="GO:0071949">
    <property type="term" value="F:FAD binding"/>
    <property type="evidence" value="ECO:0007669"/>
    <property type="project" value="TreeGrafter"/>
</dbReference>
<dbReference type="InterPro" id="IPR014729">
    <property type="entry name" value="Rossmann-like_a/b/a_fold"/>
</dbReference>
<evidence type="ECO:0000256" key="4">
    <source>
        <dbReference type="ARBA" id="ARBA00022630"/>
    </source>
</evidence>
<dbReference type="EC" id="4.1.99.3" evidence="2"/>
<evidence type="ECO:0000256" key="1">
    <source>
        <dbReference type="ARBA" id="ARBA00001932"/>
    </source>
</evidence>
<dbReference type="Gene3D" id="3.40.50.620">
    <property type="entry name" value="HUPs"/>
    <property type="match status" value="1"/>
</dbReference>
<evidence type="ECO:0000256" key="9">
    <source>
        <dbReference type="PIRSR" id="PIRSR602081-2"/>
    </source>
</evidence>
<dbReference type="PANTHER" id="PTHR11455">
    <property type="entry name" value="CRYPTOCHROME"/>
    <property type="match status" value="1"/>
</dbReference>
<evidence type="ECO:0000256" key="5">
    <source>
        <dbReference type="ARBA" id="ARBA00022827"/>
    </source>
</evidence>
<evidence type="ECO:0000313" key="12">
    <source>
        <dbReference type="EMBL" id="THF52217.1"/>
    </source>
</evidence>
<dbReference type="PROSITE" id="PS00691">
    <property type="entry name" value="DNA_PHOTOLYASES_1_2"/>
    <property type="match status" value="1"/>
</dbReference>
<dbReference type="PROSITE" id="PS51645">
    <property type="entry name" value="PHR_CRY_ALPHA_BETA"/>
    <property type="match status" value="1"/>
</dbReference>
<evidence type="ECO:0000313" key="13">
    <source>
        <dbReference type="Proteomes" id="UP000310754"/>
    </source>
</evidence>
<feature type="binding site" evidence="8">
    <location>
        <position position="229"/>
    </location>
    <ligand>
        <name>FAD</name>
        <dbReference type="ChEBI" id="CHEBI:57692"/>
    </ligand>
</feature>
<feature type="site" description="Electron transfer via tryptophanyl radical" evidence="9">
    <location>
        <position position="311"/>
    </location>
</feature>
<keyword evidence="5 8" id="KW-0274">FAD</keyword>
<keyword evidence="6 10" id="KW-0157">Chromophore</keyword>
<feature type="domain" description="Photolyase/cryptochrome alpha/beta" evidence="11">
    <location>
        <begin position="6"/>
        <end position="135"/>
    </location>
</feature>
<dbReference type="PROSITE" id="PS00394">
    <property type="entry name" value="DNA_PHOTOLYASES_1_1"/>
    <property type="match status" value="1"/>
</dbReference>
<evidence type="ECO:0000256" key="6">
    <source>
        <dbReference type="ARBA" id="ARBA00022991"/>
    </source>
</evidence>
<reference evidence="12 13" key="1">
    <citation type="submission" date="2019-04" db="EMBL/GenBank/DDBJ databases">
        <title>Rhizobium terrae sp. nov., isolated from a paddy soil.</title>
        <authorList>
            <person name="Lin S.-Y."/>
            <person name="Hameed A."/>
            <person name="Huang H.-I."/>
            <person name="Young C.-C."/>
        </authorList>
    </citation>
    <scope>NUCLEOTIDE SEQUENCE [LARGE SCALE GENOMIC DNA]</scope>
    <source>
        <strain evidence="12 13">CC-HIH110</strain>
    </source>
</reference>
<dbReference type="GO" id="GO:0003904">
    <property type="term" value="F:deoxyribodipyrimidine photo-lyase activity"/>
    <property type="evidence" value="ECO:0007669"/>
    <property type="project" value="UniProtKB-EC"/>
</dbReference>
<dbReference type="RefSeq" id="WP_190235270.1">
    <property type="nucleotide sequence ID" value="NZ_SSOA01000002.1"/>
</dbReference>
<dbReference type="Gene3D" id="1.10.579.10">
    <property type="entry name" value="DNA Cyclobutane Dipyrimidine Photolyase, subunit A, domain 3"/>
    <property type="match status" value="1"/>
</dbReference>
<evidence type="ECO:0000256" key="10">
    <source>
        <dbReference type="RuleBase" id="RU004182"/>
    </source>
</evidence>
<comment type="cofactor">
    <cofactor evidence="1">
        <name>(6R)-5,10-methylene-5,6,7,8-tetrahydrofolate</name>
        <dbReference type="ChEBI" id="CHEBI:15636"/>
    </cofactor>
</comment>
<dbReference type="PRINTS" id="PR00147">
    <property type="entry name" value="DNAPHOTLYASE"/>
</dbReference>
<dbReference type="EMBL" id="SSOA01000002">
    <property type="protein sequence ID" value="THF52217.1"/>
    <property type="molecule type" value="Genomic_DNA"/>
</dbReference>
<feature type="binding site" evidence="8">
    <location>
        <begin position="377"/>
        <end position="379"/>
    </location>
    <ligand>
        <name>FAD</name>
        <dbReference type="ChEBI" id="CHEBI:57692"/>
    </ligand>
</feature>
<dbReference type="SUPFAM" id="SSF52425">
    <property type="entry name" value="Cryptochrome/photolyase, N-terminal domain"/>
    <property type="match status" value="1"/>
</dbReference>
<evidence type="ECO:0000256" key="7">
    <source>
        <dbReference type="ARBA" id="ARBA00033999"/>
    </source>
</evidence>
<dbReference type="Gene3D" id="1.25.40.80">
    <property type="match status" value="1"/>
</dbReference>
<dbReference type="InterPro" id="IPR036134">
    <property type="entry name" value="Crypto/Photolyase_FAD-like_sf"/>
</dbReference>
<gene>
    <name evidence="12" type="ORF">E6C51_05245</name>
</gene>
<dbReference type="InterPro" id="IPR036155">
    <property type="entry name" value="Crypto/Photolyase_N_sf"/>
</dbReference>
<organism evidence="12 13">
    <name type="scientific">Allorhizobium terrae</name>
    <dbReference type="NCBI Taxonomy" id="1848972"/>
    <lineage>
        <taxon>Bacteria</taxon>
        <taxon>Pseudomonadati</taxon>
        <taxon>Pseudomonadota</taxon>
        <taxon>Alphaproteobacteria</taxon>
        <taxon>Hyphomicrobiales</taxon>
        <taxon>Rhizobiaceae</taxon>
        <taxon>Rhizobium/Agrobacterium group</taxon>
        <taxon>Allorhizobium</taxon>
    </lineage>
</organism>
<evidence type="ECO:0000256" key="3">
    <source>
        <dbReference type="ARBA" id="ARBA00014046"/>
    </source>
</evidence>
<keyword evidence="4 8" id="KW-0285">Flavoprotein</keyword>
<keyword evidence="12" id="KW-0456">Lyase</keyword>
<comment type="similarity">
    <text evidence="10">Belongs to the DNA photolyase family.</text>
</comment>
<feature type="binding site" evidence="8">
    <location>
        <begin position="241"/>
        <end position="245"/>
    </location>
    <ligand>
        <name>FAD</name>
        <dbReference type="ChEBI" id="CHEBI:57692"/>
    </ligand>
</feature>
<feature type="site" description="Electron transfer via tryptophanyl radical" evidence="9">
    <location>
        <position position="364"/>
    </location>
</feature>
<name>A0A4S4A1J8_9HYPH</name>
<protein>
    <recommendedName>
        <fullName evidence="3">Deoxyribodipyrimidine photo-lyase</fullName>
        <ecNumber evidence="2">4.1.99.3</ecNumber>
    </recommendedName>
</protein>
<dbReference type="InterPro" id="IPR002081">
    <property type="entry name" value="Cryptochrome/DNA_photolyase_1"/>
</dbReference>
<keyword evidence="13" id="KW-1185">Reference proteome</keyword>
<proteinExistence type="inferred from homology"/>
<feature type="site" description="Electron transfer via tryptophanyl radical" evidence="9">
    <location>
        <position position="387"/>
    </location>
</feature>
<comment type="caution">
    <text evidence="12">The sequence shown here is derived from an EMBL/GenBank/DDBJ whole genome shotgun (WGS) entry which is preliminary data.</text>
</comment>
<comment type="catalytic activity">
    <reaction evidence="7">
        <text>cyclobutadipyrimidine (in DNA) = 2 pyrimidine residues (in DNA).</text>
        <dbReference type="EC" id="4.1.99.3"/>
    </reaction>
</comment>
<dbReference type="InterPro" id="IPR006050">
    <property type="entry name" value="DNA_photolyase_N"/>
</dbReference>
<dbReference type="Proteomes" id="UP000310754">
    <property type="component" value="Unassembled WGS sequence"/>
</dbReference>
<dbReference type="FunFam" id="1.10.579.10:FF:000003">
    <property type="entry name" value="Deoxyribodipyrimidine photo-lyase"/>
    <property type="match status" value="1"/>
</dbReference>
<dbReference type="Pfam" id="PF00875">
    <property type="entry name" value="DNA_photolyase"/>
    <property type="match status" value="1"/>
</dbReference>
<dbReference type="Pfam" id="PF03441">
    <property type="entry name" value="FAD_binding_7"/>
    <property type="match status" value="1"/>
</dbReference>
<feature type="binding site" evidence="8">
    <location>
        <position position="277"/>
    </location>
    <ligand>
        <name>FAD</name>
        <dbReference type="ChEBI" id="CHEBI:57692"/>
    </ligand>
</feature>
<accession>A0A4S4A1J8</accession>
<dbReference type="AlphaFoldDB" id="A0A4S4A1J8"/>
<sequence>MPSPTSTTLVWLRKDLRLGDNRALTAAIQSAQPVIAAYIREPQDADTGPLGAAQGWWLHHSLKSLANDLEKLGSRLILRSGPAADVLDTLIKETGANTVHWNRRYDPAGMAIDTQIKTRLRQAGLTAHSHSGFLLHEPSQVKTGTGGSYRVYTPFWRAIERAGDPPPPLAAPDTIKTPEIWPDSEPLESWNLLPTKPNWAKTFAEIWSPGENGAQQRLQHFIKHGLKGYRRQRDFPAADSTSQLSAHLALGEISPAQIWHGTIDLPDAIESEDIVHFRKELVWRDFSYHLLFHFPALRSENWNAKFDSFPWVKNQTRLQAWQQGRTGYPIVDAGMRQLWQHGTMHNRVRMIAASFLIKDLMIDWREGEAWFRDTLLDADPASNAASWQWVAGSGADASPFFRIFNPITQGEKFDPDGAYIRQFVPELAKLPNSLIHRPFEAPAPILAKAGIVLGSTYPEPIVDHKHAREEALAAYKALSVDDGD</sequence>
<evidence type="ECO:0000256" key="8">
    <source>
        <dbReference type="PIRSR" id="PIRSR602081-1"/>
    </source>
</evidence>
<comment type="cofactor">
    <cofactor evidence="8">
        <name>FAD</name>
        <dbReference type="ChEBI" id="CHEBI:57692"/>
    </cofactor>
    <text evidence="8">Binds 1 FAD per subunit.</text>
</comment>
<dbReference type="GO" id="GO:0009416">
    <property type="term" value="P:response to light stimulus"/>
    <property type="evidence" value="ECO:0007669"/>
    <property type="project" value="TreeGrafter"/>
</dbReference>